<dbReference type="SUPFAM" id="SSF56112">
    <property type="entry name" value="Protein kinase-like (PK-like)"/>
    <property type="match status" value="1"/>
</dbReference>
<dbReference type="PANTHER" id="PTHR44329">
    <property type="entry name" value="SERINE/THREONINE-PROTEIN KINASE TNNI3K-RELATED"/>
    <property type="match status" value="1"/>
</dbReference>
<evidence type="ECO:0000256" key="2">
    <source>
        <dbReference type="ARBA" id="ARBA00022527"/>
    </source>
</evidence>
<evidence type="ECO:0000313" key="10">
    <source>
        <dbReference type="Proteomes" id="UP000030745"/>
    </source>
</evidence>
<dbReference type="Pfam" id="PF07714">
    <property type="entry name" value="PK_Tyr_Ser-Thr"/>
    <property type="match status" value="1"/>
</dbReference>
<keyword evidence="3 6" id="KW-0547">Nucleotide-binding</keyword>
<dbReference type="GeneID" id="24142323"/>
<protein>
    <submittedName>
        <fullName evidence="9">TKL protein kinase</fullName>
    </submittedName>
</protein>
<keyword evidence="10" id="KW-1185">Reference proteome</keyword>
<evidence type="ECO:0000256" key="7">
    <source>
        <dbReference type="SAM" id="MobiDB-lite"/>
    </source>
</evidence>
<dbReference type="Gene3D" id="1.25.40.20">
    <property type="entry name" value="Ankyrin repeat-containing domain"/>
    <property type="match status" value="2"/>
</dbReference>
<dbReference type="InterPro" id="IPR002110">
    <property type="entry name" value="Ankyrin_rpt"/>
</dbReference>
<evidence type="ECO:0000256" key="5">
    <source>
        <dbReference type="PROSITE-ProRule" id="PRU00023"/>
    </source>
</evidence>
<dbReference type="PROSITE" id="PS00107">
    <property type="entry name" value="PROTEIN_KINASE_ATP"/>
    <property type="match status" value="1"/>
</dbReference>
<evidence type="ECO:0000313" key="9">
    <source>
        <dbReference type="EMBL" id="KDO18084.1"/>
    </source>
</evidence>
<dbReference type="InterPro" id="IPR036770">
    <property type="entry name" value="Ankyrin_rpt-contain_sf"/>
</dbReference>
<dbReference type="PROSITE" id="PS50297">
    <property type="entry name" value="ANK_REP_REGION"/>
    <property type="match status" value="3"/>
</dbReference>
<dbReference type="OMA" id="HLILHEN"/>
<keyword evidence="2" id="KW-0723">Serine/threonine-protein kinase</keyword>
<dbReference type="Proteomes" id="UP000030745">
    <property type="component" value="Unassembled WGS sequence"/>
</dbReference>
<dbReference type="InterPro" id="IPR000719">
    <property type="entry name" value="Prot_kinase_dom"/>
</dbReference>
<sequence length="619" mass="67225">MIATRHGHLDVTKCLLDAGADVNQSLQVGFSDKGQSILAGATPLLLAAQFGHDDVTRALLRRHPNLQATDADGNTALSMAMQRGHATIVRLLQEYISTNPGAQPTPAHESVNEKKKMELLQAVVAGHVAATKALLDQGVDARVTNEDGDGLLHLAVRHGHTQLLQMLLRRSDASLVVCNKDGETPLVLAIKLRHRRSPHLIYNATHQIADDVPETAIQVDTRGLLGDGGFGYVHKGLYKNERVAIKSAKYAAGAAELHAEINVMQTCNSPYLLQLKAVSGQYSDNPKLVLEYMDGGNLRQYLDKKRKGESVPFDYSTLDIAWVIANALADLHRNGFMHRDLKSLNVFLSSSNYIKVADFGLTKEFKLDMTTCVGTPAWIAPEVFASGATYDYAADIYSFGVILTELETLQVPYAGMNLFAIVDGVRSGELRPSVSSKCAPWYKALVDDCLSFDPKKRPMAQTIIDRLLLQEKALADREPVTEPEIKTERLVTLPQLTKGMSSSSSTSSTSSSWSSGALTSRLPCPACKTRNAALNDHCSSCNGAMPDVSAKLTLLLKRAKVANAKGFSINLCIDCDICEMTNLMTAATCADPECGEELLDDAEKLRILSRRFDLATSAA</sequence>
<dbReference type="STRING" id="695850.A0A067BI61"/>
<name>A0A067BI61_SAPPC</name>
<evidence type="ECO:0000259" key="8">
    <source>
        <dbReference type="PROSITE" id="PS50011"/>
    </source>
</evidence>
<keyword evidence="9" id="KW-0808">Transferase</keyword>
<dbReference type="Gene3D" id="3.30.200.20">
    <property type="entry name" value="Phosphorylase Kinase, domain 1"/>
    <property type="match status" value="1"/>
</dbReference>
<dbReference type="InterPro" id="IPR008271">
    <property type="entry name" value="Ser/Thr_kinase_AS"/>
</dbReference>
<dbReference type="AlphaFoldDB" id="A0A067BI61"/>
<feature type="binding site" evidence="6">
    <location>
        <position position="246"/>
    </location>
    <ligand>
        <name>ATP</name>
        <dbReference type="ChEBI" id="CHEBI:30616"/>
    </ligand>
</feature>
<feature type="compositionally biased region" description="Low complexity" evidence="7">
    <location>
        <begin position="501"/>
        <end position="515"/>
    </location>
</feature>
<gene>
    <name evidence="9" type="ORF">SPRG_21745</name>
</gene>
<dbReference type="PROSITE" id="PS50088">
    <property type="entry name" value="ANK_REPEAT"/>
    <property type="match status" value="3"/>
</dbReference>
<feature type="region of interest" description="Disordered" evidence="7">
    <location>
        <begin position="497"/>
        <end position="518"/>
    </location>
</feature>
<dbReference type="InterPro" id="IPR017441">
    <property type="entry name" value="Protein_kinase_ATP_BS"/>
</dbReference>
<evidence type="ECO:0000256" key="1">
    <source>
        <dbReference type="ARBA" id="ARBA00005843"/>
    </source>
</evidence>
<keyword evidence="4 6" id="KW-0067">ATP-binding</keyword>
<accession>A0A067BI61</accession>
<dbReference type="GO" id="GO:0004674">
    <property type="term" value="F:protein serine/threonine kinase activity"/>
    <property type="evidence" value="ECO:0007669"/>
    <property type="project" value="TreeGrafter"/>
</dbReference>
<dbReference type="PROSITE" id="PS50011">
    <property type="entry name" value="PROTEIN_KINASE_DOM"/>
    <property type="match status" value="1"/>
</dbReference>
<dbReference type="Gene3D" id="1.10.510.10">
    <property type="entry name" value="Transferase(Phosphotransferase) domain 1"/>
    <property type="match status" value="1"/>
</dbReference>
<dbReference type="SMART" id="SM00220">
    <property type="entry name" value="S_TKc"/>
    <property type="match status" value="1"/>
</dbReference>
<feature type="repeat" description="ANK" evidence="5">
    <location>
        <begin position="147"/>
        <end position="171"/>
    </location>
</feature>
<keyword evidence="5" id="KW-0040">ANK repeat</keyword>
<dbReference type="PANTHER" id="PTHR44329:SF214">
    <property type="entry name" value="PROTEIN KINASE DOMAIN-CONTAINING PROTEIN"/>
    <property type="match status" value="1"/>
</dbReference>
<evidence type="ECO:0000256" key="4">
    <source>
        <dbReference type="ARBA" id="ARBA00022840"/>
    </source>
</evidence>
<dbReference type="GO" id="GO:0005524">
    <property type="term" value="F:ATP binding"/>
    <property type="evidence" value="ECO:0007669"/>
    <property type="project" value="UniProtKB-UniRule"/>
</dbReference>
<dbReference type="InterPro" id="IPR001245">
    <property type="entry name" value="Ser-Thr/Tyr_kinase_cat_dom"/>
</dbReference>
<dbReference type="InterPro" id="IPR051681">
    <property type="entry name" value="Ser/Thr_Kinases-Pseudokinases"/>
</dbReference>
<feature type="domain" description="Protein kinase" evidence="8">
    <location>
        <begin position="219"/>
        <end position="469"/>
    </location>
</feature>
<dbReference type="KEGG" id="spar:SPRG_21745"/>
<reference evidence="9 10" key="1">
    <citation type="journal article" date="2013" name="PLoS Genet.">
        <title>Distinctive expansion of potential virulence genes in the genome of the oomycete fish pathogen Saprolegnia parasitica.</title>
        <authorList>
            <person name="Jiang R.H."/>
            <person name="de Bruijn I."/>
            <person name="Haas B.J."/>
            <person name="Belmonte R."/>
            <person name="Lobach L."/>
            <person name="Christie J."/>
            <person name="van den Ackerveken G."/>
            <person name="Bottin A."/>
            <person name="Bulone V."/>
            <person name="Diaz-Moreno S.M."/>
            <person name="Dumas B."/>
            <person name="Fan L."/>
            <person name="Gaulin E."/>
            <person name="Govers F."/>
            <person name="Grenville-Briggs L.J."/>
            <person name="Horner N.R."/>
            <person name="Levin J.Z."/>
            <person name="Mammella M."/>
            <person name="Meijer H.J."/>
            <person name="Morris P."/>
            <person name="Nusbaum C."/>
            <person name="Oome S."/>
            <person name="Phillips A.J."/>
            <person name="van Rooyen D."/>
            <person name="Rzeszutek E."/>
            <person name="Saraiva M."/>
            <person name="Secombes C.J."/>
            <person name="Seidl M.F."/>
            <person name="Snel B."/>
            <person name="Stassen J.H."/>
            <person name="Sykes S."/>
            <person name="Tripathy S."/>
            <person name="van den Berg H."/>
            <person name="Vega-Arreguin J.C."/>
            <person name="Wawra S."/>
            <person name="Young S.K."/>
            <person name="Zeng Q."/>
            <person name="Dieguez-Uribeondo J."/>
            <person name="Russ C."/>
            <person name="Tyler B.M."/>
            <person name="van West P."/>
        </authorList>
    </citation>
    <scope>NUCLEOTIDE SEQUENCE [LARGE SCALE GENOMIC DNA]</scope>
    <source>
        <strain evidence="9 10">CBS 223.65</strain>
    </source>
</reference>
<dbReference type="Pfam" id="PF12796">
    <property type="entry name" value="Ank_2"/>
    <property type="match status" value="2"/>
</dbReference>
<feature type="repeat" description="ANK" evidence="5">
    <location>
        <begin position="39"/>
        <end position="71"/>
    </location>
</feature>
<feature type="repeat" description="ANK" evidence="5">
    <location>
        <begin position="1"/>
        <end position="27"/>
    </location>
</feature>
<dbReference type="OrthoDB" id="28230at2759"/>
<dbReference type="RefSeq" id="XP_012211210.1">
    <property type="nucleotide sequence ID" value="XM_012355820.1"/>
</dbReference>
<evidence type="ECO:0000256" key="6">
    <source>
        <dbReference type="PROSITE-ProRule" id="PRU10141"/>
    </source>
</evidence>
<evidence type="ECO:0000256" key="3">
    <source>
        <dbReference type="ARBA" id="ARBA00022741"/>
    </source>
</evidence>
<proteinExistence type="inferred from homology"/>
<dbReference type="EMBL" id="KK583501">
    <property type="protein sequence ID" value="KDO18084.1"/>
    <property type="molecule type" value="Genomic_DNA"/>
</dbReference>
<dbReference type="VEuPathDB" id="FungiDB:SPRG_21745"/>
<dbReference type="PROSITE" id="PS00108">
    <property type="entry name" value="PROTEIN_KINASE_ST"/>
    <property type="match status" value="1"/>
</dbReference>
<dbReference type="SUPFAM" id="SSF48403">
    <property type="entry name" value="Ankyrin repeat"/>
    <property type="match status" value="1"/>
</dbReference>
<comment type="similarity">
    <text evidence="1">Belongs to the protein kinase superfamily. TKL Ser/Thr protein kinase family.</text>
</comment>
<keyword evidence="9" id="KW-0418">Kinase</keyword>
<dbReference type="InterPro" id="IPR011009">
    <property type="entry name" value="Kinase-like_dom_sf"/>
</dbReference>
<dbReference type="SMART" id="SM00248">
    <property type="entry name" value="ANK"/>
    <property type="match status" value="5"/>
</dbReference>
<organism evidence="9 10">
    <name type="scientific">Saprolegnia parasitica (strain CBS 223.65)</name>
    <dbReference type="NCBI Taxonomy" id="695850"/>
    <lineage>
        <taxon>Eukaryota</taxon>
        <taxon>Sar</taxon>
        <taxon>Stramenopiles</taxon>
        <taxon>Oomycota</taxon>
        <taxon>Saprolegniomycetes</taxon>
        <taxon>Saprolegniales</taxon>
        <taxon>Saprolegniaceae</taxon>
        <taxon>Saprolegnia</taxon>
    </lineage>
</organism>